<dbReference type="eggNOG" id="COG0438">
    <property type="taxonomic scope" value="Bacteria"/>
</dbReference>
<organism evidence="3 4">
    <name type="scientific">Rubinisphaera brasiliensis (strain ATCC 49424 / DSM 5305 / JCM 21570 / IAM 15109 / NBRC 103401 / IFAM 1448)</name>
    <name type="common">Planctomyces brasiliensis</name>
    <dbReference type="NCBI Taxonomy" id="756272"/>
    <lineage>
        <taxon>Bacteria</taxon>
        <taxon>Pseudomonadati</taxon>
        <taxon>Planctomycetota</taxon>
        <taxon>Planctomycetia</taxon>
        <taxon>Planctomycetales</taxon>
        <taxon>Planctomycetaceae</taxon>
        <taxon>Rubinisphaera</taxon>
    </lineage>
</organism>
<dbReference type="AlphaFoldDB" id="F0SMI6"/>
<accession>F0SMI6</accession>
<dbReference type="InterPro" id="IPR028098">
    <property type="entry name" value="Glyco_trans_4-like_N"/>
</dbReference>
<sequence>MGKRSEAVGEGSVDGRKLKSAKKSGVPNQLHVMLLSDRFEVRGSSAQTLILAENLPDYGIRPSIVTPNISLVAPERRRELQAREYRYLTVPLISRMTVKFIAQDFEDDPPDLIHIQSRKMLPHGMQLARRFKCPYVVTIHDYLPPGEILHFDRPLGRNIIAVSASVKSELLTQPSITGDMVKVIHSGVENIPDQLLGDILPTHRTPVIGTAGPLEEVKGLAFFLQAARHVLDEFPEVEFLVAGSGPEEHNLRQLVRSLGIGRHVTFVSNLYGFREPLRAMDIFCLPSLQQGLGTIMLEAMAWGRPIVASRVGGISSAIDDGKTGLLVPPADSKALAEKFLFLLRNPDQAREIAMAGKVHVRKNFRIDQTVRLVTEVYRAVHAEAHPEQKPAPRKKETGAG</sequence>
<dbReference type="Pfam" id="PF13692">
    <property type="entry name" value="Glyco_trans_1_4"/>
    <property type="match status" value="1"/>
</dbReference>
<evidence type="ECO:0000313" key="4">
    <source>
        <dbReference type="Proteomes" id="UP000006860"/>
    </source>
</evidence>
<dbReference type="Pfam" id="PF13439">
    <property type="entry name" value="Glyco_transf_4"/>
    <property type="match status" value="1"/>
</dbReference>
<keyword evidence="4" id="KW-1185">Reference proteome</keyword>
<proteinExistence type="predicted"/>
<dbReference type="RefSeq" id="WP_013626492.1">
    <property type="nucleotide sequence ID" value="NC_015174.1"/>
</dbReference>
<dbReference type="Gene3D" id="3.40.50.2000">
    <property type="entry name" value="Glycogen Phosphorylase B"/>
    <property type="match status" value="2"/>
</dbReference>
<keyword evidence="3" id="KW-0808">Transferase</keyword>
<evidence type="ECO:0000256" key="1">
    <source>
        <dbReference type="SAM" id="MobiDB-lite"/>
    </source>
</evidence>
<reference evidence="4" key="1">
    <citation type="submission" date="2011-02" db="EMBL/GenBank/DDBJ databases">
        <title>The complete genome of Planctomyces brasiliensis DSM 5305.</title>
        <authorList>
            <person name="Lucas S."/>
            <person name="Copeland A."/>
            <person name="Lapidus A."/>
            <person name="Bruce D."/>
            <person name="Goodwin L."/>
            <person name="Pitluck S."/>
            <person name="Kyrpides N."/>
            <person name="Mavromatis K."/>
            <person name="Pagani I."/>
            <person name="Ivanova N."/>
            <person name="Ovchinnikova G."/>
            <person name="Lu M."/>
            <person name="Detter J.C."/>
            <person name="Han C."/>
            <person name="Land M."/>
            <person name="Hauser L."/>
            <person name="Markowitz V."/>
            <person name="Cheng J.-F."/>
            <person name="Hugenholtz P."/>
            <person name="Woyke T."/>
            <person name="Wu D."/>
            <person name="Tindall B."/>
            <person name="Pomrenke H.G."/>
            <person name="Brambilla E."/>
            <person name="Klenk H.-P."/>
            <person name="Eisen J.A."/>
        </authorList>
    </citation>
    <scope>NUCLEOTIDE SEQUENCE [LARGE SCALE GENOMIC DNA]</scope>
    <source>
        <strain evidence="4">ATCC 49424 / DSM 5305 / JCM 21570 / NBRC 103401 / IFAM 1448</strain>
    </source>
</reference>
<feature type="compositionally biased region" description="Basic and acidic residues" evidence="1">
    <location>
        <begin position="1"/>
        <end position="17"/>
    </location>
</feature>
<protein>
    <submittedName>
        <fullName evidence="3">Glycosyl transferase group 1</fullName>
    </submittedName>
</protein>
<feature type="domain" description="Glycosyltransferase subfamily 4-like N-terminal" evidence="2">
    <location>
        <begin position="43"/>
        <end position="189"/>
    </location>
</feature>
<dbReference type="OrthoDB" id="9775208at2"/>
<feature type="region of interest" description="Disordered" evidence="1">
    <location>
        <begin position="1"/>
        <end position="24"/>
    </location>
</feature>
<dbReference type="HOGENOM" id="CLU_009583_0_3_0"/>
<evidence type="ECO:0000313" key="3">
    <source>
        <dbReference type="EMBL" id="ADY57748.1"/>
    </source>
</evidence>
<dbReference type="KEGG" id="pbs:Plabr_0118"/>
<dbReference type="GO" id="GO:0016757">
    <property type="term" value="F:glycosyltransferase activity"/>
    <property type="evidence" value="ECO:0007669"/>
    <property type="project" value="UniProtKB-ARBA"/>
</dbReference>
<dbReference type="CDD" id="cd03801">
    <property type="entry name" value="GT4_PimA-like"/>
    <property type="match status" value="1"/>
</dbReference>
<dbReference type="EMBL" id="CP002546">
    <property type="protein sequence ID" value="ADY57748.1"/>
    <property type="molecule type" value="Genomic_DNA"/>
</dbReference>
<dbReference type="STRING" id="756272.Plabr_0118"/>
<gene>
    <name evidence="3" type="ordered locus">Plabr_0118</name>
</gene>
<dbReference type="PANTHER" id="PTHR12526">
    <property type="entry name" value="GLYCOSYLTRANSFERASE"/>
    <property type="match status" value="1"/>
</dbReference>
<name>F0SMI6_RUBBR</name>
<evidence type="ECO:0000259" key="2">
    <source>
        <dbReference type="Pfam" id="PF13439"/>
    </source>
</evidence>
<dbReference type="SUPFAM" id="SSF53756">
    <property type="entry name" value="UDP-Glycosyltransferase/glycogen phosphorylase"/>
    <property type="match status" value="1"/>
</dbReference>
<dbReference type="Proteomes" id="UP000006860">
    <property type="component" value="Chromosome"/>
</dbReference>